<keyword evidence="3" id="KW-1185">Reference proteome</keyword>
<evidence type="ECO:0000313" key="3">
    <source>
        <dbReference type="Proteomes" id="UP000070383"/>
    </source>
</evidence>
<dbReference type="RefSeq" id="WP_197416311.1">
    <property type="nucleotide sequence ID" value="NZ_KQ955246.1"/>
</dbReference>
<gene>
    <name evidence="2" type="ORF">HMPREF3200_00118</name>
</gene>
<dbReference type="EMBL" id="LRPM01000003">
    <property type="protein sequence ID" value="KWZ79390.1"/>
    <property type="molecule type" value="Genomic_DNA"/>
</dbReference>
<protein>
    <submittedName>
        <fullName evidence="2">Uncharacterized protein</fullName>
    </submittedName>
</protein>
<feature type="compositionally biased region" description="Basic and acidic residues" evidence="1">
    <location>
        <begin position="25"/>
        <end position="48"/>
    </location>
</feature>
<evidence type="ECO:0000256" key="1">
    <source>
        <dbReference type="SAM" id="MobiDB-lite"/>
    </source>
</evidence>
<dbReference type="PATRIC" id="fig|33036.3.peg.121"/>
<proteinExistence type="predicted"/>
<accession>A0A133KIV3</accession>
<name>A0A133KIV3_9FIRM</name>
<feature type="region of interest" description="Disordered" evidence="1">
    <location>
        <begin position="1"/>
        <end position="61"/>
    </location>
</feature>
<feature type="non-terminal residue" evidence="2">
    <location>
        <position position="1"/>
    </location>
</feature>
<organism evidence="2 3">
    <name type="scientific">Anaerococcus tetradius</name>
    <dbReference type="NCBI Taxonomy" id="33036"/>
    <lineage>
        <taxon>Bacteria</taxon>
        <taxon>Bacillati</taxon>
        <taxon>Bacillota</taxon>
        <taxon>Tissierellia</taxon>
        <taxon>Tissierellales</taxon>
        <taxon>Peptoniphilaceae</taxon>
        <taxon>Anaerococcus</taxon>
    </lineage>
</organism>
<dbReference type="Proteomes" id="UP000070383">
    <property type="component" value="Unassembled WGS sequence"/>
</dbReference>
<dbReference type="AlphaFoldDB" id="A0A133KIV3"/>
<evidence type="ECO:0000313" key="2">
    <source>
        <dbReference type="EMBL" id="KWZ79390.1"/>
    </source>
</evidence>
<comment type="caution">
    <text evidence="2">The sequence shown here is derived from an EMBL/GenBank/DDBJ whole genome shotgun (WGS) entry which is preliminary data.</text>
</comment>
<reference evidence="3" key="1">
    <citation type="submission" date="2016-01" db="EMBL/GenBank/DDBJ databases">
        <authorList>
            <person name="Mitreva M."/>
            <person name="Pepin K.H."/>
            <person name="Mihindukulasuriya K.A."/>
            <person name="Fulton R."/>
            <person name="Fronick C."/>
            <person name="O'Laughlin M."/>
            <person name="Miner T."/>
            <person name="Herter B."/>
            <person name="Rosa B.A."/>
            <person name="Cordes M."/>
            <person name="Tomlinson C."/>
            <person name="Wollam A."/>
            <person name="Palsikar V.B."/>
            <person name="Mardis E.R."/>
            <person name="Wilson R.K."/>
        </authorList>
    </citation>
    <scope>NUCLEOTIDE SEQUENCE [LARGE SCALE GENOMIC DNA]</scope>
    <source>
        <strain evidence="3">MJR8151</strain>
    </source>
</reference>
<sequence>SGKAPQVKPDVKRPSESGKTPQAKPETKKPEQEKQKPENPKENSNQKERKAKKPISPEKKLALAKLKKAHEENKIINKALRMLIEKYPNIIRSVRGKVLNWLAKSNTQLERAEKILAEYE</sequence>